<organism evidence="1 2">
    <name type="scientific">Plantactinospora mayteni</name>
    <dbReference type="NCBI Taxonomy" id="566021"/>
    <lineage>
        <taxon>Bacteria</taxon>
        <taxon>Bacillati</taxon>
        <taxon>Actinomycetota</taxon>
        <taxon>Actinomycetes</taxon>
        <taxon>Micromonosporales</taxon>
        <taxon>Micromonosporaceae</taxon>
        <taxon>Plantactinospora</taxon>
    </lineage>
</organism>
<gene>
    <name evidence="1" type="ORF">Pma05_80580</name>
</gene>
<protein>
    <submittedName>
        <fullName evidence="1">Uncharacterized protein</fullName>
    </submittedName>
</protein>
<proteinExistence type="predicted"/>
<dbReference type="Proteomes" id="UP000621500">
    <property type="component" value="Unassembled WGS sequence"/>
</dbReference>
<sequence length="86" mass="9300">MVTVNCGSGAKTITCPLMPVRYPVSRYPCRSQDRRRDDVPGGGTRRRVEITLSAPAPLSPYAFRQARAGHLELAARLPAVPAAARP</sequence>
<accession>A0ABQ4F3J1</accession>
<evidence type="ECO:0000313" key="1">
    <source>
        <dbReference type="EMBL" id="GIH01486.1"/>
    </source>
</evidence>
<reference evidence="1 2" key="1">
    <citation type="submission" date="2021-01" db="EMBL/GenBank/DDBJ databases">
        <title>Whole genome shotgun sequence of Plantactinospora mayteni NBRC 109088.</title>
        <authorList>
            <person name="Komaki H."/>
            <person name="Tamura T."/>
        </authorList>
    </citation>
    <scope>NUCLEOTIDE SEQUENCE [LARGE SCALE GENOMIC DNA]</scope>
    <source>
        <strain evidence="1 2">NBRC 109088</strain>
    </source>
</reference>
<dbReference type="EMBL" id="BONX01000073">
    <property type="protein sequence ID" value="GIH01486.1"/>
    <property type="molecule type" value="Genomic_DNA"/>
</dbReference>
<evidence type="ECO:0000313" key="2">
    <source>
        <dbReference type="Proteomes" id="UP000621500"/>
    </source>
</evidence>
<keyword evidence="2" id="KW-1185">Reference proteome</keyword>
<comment type="caution">
    <text evidence="1">The sequence shown here is derived from an EMBL/GenBank/DDBJ whole genome shotgun (WGS) entry which is preliminary data.</text>
</comment>
<name>A0ABQ4F3J1_9ACTN</name>